<dbReference type="FunFam" id="3.30.565.10:FF:000010">
    <property type="entry name" value="Sensor histidine kinase RcsC"/>
    <property type="match status" value="1"/>
</dbReference>
<evidence type="ECO:0000259" key="18">
    <source>
        <dbReference type="PROSITE" id="PS50109"/>
    </source>
</evidence>
<evidence type="ECO:0000256" key="10">
    <source>
        <dbReference type="ARBA" id="ARBA00022801"/>
    </source>
</evidence>
<dbReference type="EMBL" id="JACFYF010000011">
    <property type="protein sequence ID" value="MBA5763838.1"/>
    <property type="molecule type" value="Genomic_DNA"/>
</dbReference>
<organism evidence="20 21">
    <name type="scientific">Vibrio marinisediminis</name>
    <dbReference type="NCBI Taxonomy" id="2758441"/>
    <lineage>
        <taxon>Bacteria</taxon>
        <taxon>Pseudomonadati</taxon>
        <taxon>Pseudomonadota</taxon>
        <taxon>Gammaproteobacteria</taxon>
        <taxon>Vibrionales</taxon>
        <taxon>Vibrionaceae</taxon>
        <taxon>Vibrio</taxon>
    </lineage>
</organism>
<feature type="transmembrane region" description="Helical" evidence="17">
    <location>
        <begin position="294"/>
        <end position="314"/>
    </location>
</feature>
<dbReference type="Gene3D" id="1.10.287.130">
    <property type="match status" value="1"/>
</dbReference>
<keyword evidence="21" id="KW-1185">Reference proteome</keyword>
<evidence type="ECO:0000256" key="2">
    <source>
        <dbReference type="ARBA" id="ARBA00004651"/>
    </source>
</evidence>
<dbReference type="InterPro" id="IPR003661">
    <property type="entry name" value="HisK_dim/P_dom"/>
</dbReference>
<evidence type="ECO:0000256" key="7">
    <source>
        <dbReference type="ARBA" id="ARBA00022692"/>
    </source>
</evidence>
<keyword evidence="10" id="KW-0378">Hydrolase</keyword>
<dbReference type="InterPro" id="IPR003594">
    <property type="entry name" value="HATPase_dom"/>
</dbReference>
<dbReference type="InterPro" id="IPR005467">
    <property type="entry name" value="His_kinase_dom"/>
</dbReference>
<sequence length="1031" mass="116692">MKWSPWQNISLKYKLYGLVCLPICLLIYLALLQISALNKSTDALLQATSTTSFLRGISGVYSPTSEPLSTSSLNQLIPTLFRDEQAQQMREAVESLISTQQKLAGQQKLADLQSIEEKWDNFEWQADLYHQMLLALEKLDMSDVPNEIQNNLNALLQLEWMSFWANEESQLSNILLQSFQVNHEYDQDISEQLKTLAERQQLFVERFVNLNANAEQVKMMIQAFSNSAFIHSQSFRQDLLSEASLSQLNSRDIQLGTNAMNARLVLLNDVASTIEFQIVSRIQDSIQRAQFERISYISLVSILTLLVVFIAFSLTHHITHKLNLVLEYLKSEENQQPNSLTQTIRSNDELGKFAHEVERITIDRMLANERLTQAKDDAEKAKDAAERANRAKSSFLANMSHEIRTPLNGVIGVSEVLSETKLSASQRDYVDTIETSSQLLLSLINDILDFSKIESGMLLISHQPTSIREVIYDVAAIIAPQVREKNLQLNVTISPNTPYKVLVDDHRLRQTLMNFMSNAVKFTSDGAVELSVCCQAYVGDRVSMEFSVSDTGIGIDDSKQQQIFKPFAQEDESTTRKFGGTGLGLAISHQLVEMMGGKIQLDSQKNRGSRFYFSLQLEIEQEQYQTKKRPHYNVCIIGRDEHQRDTVKQELQFFQQKVVCEYASIEDYVRDTNPTFDIIIFIESDADSPSQYAPQLKAIDDDKRLCIIRPFSSKPYSYEANVQAIVTQPLLGQRLLKALTSNNNSLDIAEMVTYSNPETQRVLIVEDNAVNRKIAGLHLSNAGIDFEMAHNGAEAFQMYTSHPDKYSLLLMDCMMPIMDGFTATKNIRLFEEELASRVPIIALTASVLDDDIKQCYQAGMDDYLSKPFKADSLLTKIVQYSQADRAKEQFNIINTDTPSVESMAPVSTATKVLLVEDNRVNQKVAALILEKAGYQYDIAENGQLAVDMYRHDPDYQVILMDCMMPIKDGFEATREIRRIEQKGGLEKTPIIALTASVIDDDIQRCFDSGMDAYIAKPVRKKILIDQIESIV</sequence>
<dbReference type="Pfam" id="PF00072">
    <property type="entry name" value="Response_reg"/>
    <property type="match status" value="2"/>
</dbReference>
<dbReference type="PRINTS" id="PR00344">
    <property type="entry name" value="BCTRLSENSOR"/>
</dbReference>
<keyword evidence="12 17" id="KW-1133">Transmembrane helix</keyword>
<dbReference type="FunFam" id="1.10.287.130:FF:000003">
    <property type="entry name" value="Histidine kinase"/>
    <property type="match status" value="1"/>
</dbReference>
<evidence type="ECO:0000256" key="1">
    <source>
        <dbReference type="ARBA" id="ARBA00000085"/>
    </source>
</evidence>
<dbReference type="SMART" id="SM00388">
    <property type="entry name" value="HisKA"/>
    <property type="match status" value="1"/>
</dbReference>
<dbReference type="InterPro" id="IPR036890">
    <property type="entry name" value="HATPase_C_sf"/>
</dbReference>
<comment type="subcellular location">
    <subcellularLocation>
        <location evidence="2">Cell membrane</location>
        <topology evidence="2">Multi-pass membrane protein</topology>
    </subcellularLocation>
</comment>
<feature type="transmembrane region" description="Helical" evidence="17">
    <location>
        <begin position="15"/>
        <end position="37"/>
    </location>
</feature>
<dbReference type="GO" id="GO:0016787">
    <property type="term" value="F:hydrolase activity"/>
    <property type="evidence" value="ECO:0007669"/>
    <property type="project" value="UniProtKB-KW"/>
</dbReference>
<evidence type="ECO:0000256" key="11">
    <source>
        <dbReference type="ARBA" id="ARBA00022840"/>
    </source>
</evidence>
<dbReference type="CDD" id="cd16922">
    <property type="entry name" value="HATPase_EvgS-ArcB-TorS-like"/>
    <property type="match status" value="1"/>
</dbReference>
<feature type="modified residue" description="4-aspartylphosphate" evidence="15">
    <location>
        <position position="961"/>
    </location>
</feature>
<evidence type="ECO:0000259" key="19">
    <source>
        <dbReference type="PROSITE" id="PS50110"/>
    </source>
</evidence>
<comment type="catalytic activity">
    <reaction evidence="1">
        <text>ATP + protein L-histidine = ADP + protein N-phospho-L-histidine.</text>
        <dbReference type="EC" id="2.7.13.3"/>
    </reaction>
</comment>
<dbReference type="Pfam" id="PF00512">
    <property type="entry name" value="HisKA"/>
    <property type="match status" value="1"/>
</dbReference>
<dbReference type="EC" id="2.7.13.3" evidence="3"/>
<dbReference type="PROSITE" id="PS50110">
    <property type="entry name" value="RESPONSE_REGULATORY"/>
    <property type="match status" value="2"/>
</dbReference>
<dbReference type="CDD" id="cd00082">
    <property type="entry name" value="HisKA"/>
    <property type="match status" value="1"/>
</dbReference>
<feature type="domain" description="Histidine kinase" evidence="18">
    <location>
        <begin position="398"/>
        <end position="619"/>
    </location>
</feature>
<dbReference type="InterPro" id="IPR004358">
    <property type="entry name" value="Sig_transdc_His_kin-like_C"/>
</dbReference>
<evidence type="ECO:0000256" key="15">
    <source>
        <dbReference type="PROSITE-ProRule" id="PRU00169"/>
    </source>
</evidence>
<dbReference type="PANTHER" id="PTHR45339:SF5">
    <property type="entry name" value="HISTIDINE KINASE"/>
    <property type="match status" value="1"/>
</dbReference>
<gene>
    <name evidence="20" type="ORF">H2O73_15845</name>
</gene>
<protein>
    <recommendedName>
        <fullName evidence="3">histidine kinase</fullName>
        <ecNumber evidence="3">2.7.13.3</ecNumber>
    </recommendedName>
</protein>
<dbReference type="PROSITE" id="PS50109">
    <property type="entry name" value="HIS_KIN"/>
    <property type="match status" value="1"/>
</dbReference>
<feature type="domain" description="Response regulatory" evidence="19">
    <location>
        <begin position="761"/>
        <end position="881"/>
    </location>
</feature>
<keyword evidence="11" id="KW-0067">ATP-binding</keyword>
<evidence type="ECO:0000313" key="21">
    <source>
        <dbReference type="Proteomes" id="UP000571701"/>
    </source>
</evidence>
<keyword evidence="14 17" id="KW-0472">Membrane</keyword>
<evidence type="ECO:0000256" key="14">
    <source>
        <dbReference type="ARBA" id="ARBA00023136"/>
    </source>
</evidence>
<dbReference type="InterPro" id="IPR001789">
    <property type="entry name" value="Sig_transdc_resp-reg_receiver"/>
</dbReference>
<evidence type="ECO:0000256" key="17">
    <source>
        <dbReference type="SAM" id="Phobius"/>
    </source>
</evidence>
<dbReference type="RefSeq" id="WP_182109897.1">
    <property type="nucleotide sequence ID" value="NZ_JACFYF010000011.1"/>
</dbReference>
<dbReference type="CDD" id="cd17546">
    <property type="entry name" value="REC_hyHK_CKI1_RcsC-like"/>
    <property type="match status" value="2"/>
</dbReference>
<dbReference type="Gene3D" id="3.30.565.10">
    <property type="entry name" value="Histidine kinase-like ATPase, C-terminal domain"/>
    <property type="match status" value="1"/>
</dbReference>
<keyword evidence="4" id="KW-1003">Cell membrane</keyword>
<evidence type="ECO:0000256" key="13">
    <source>
        <dbReference type="ARBA" id="ARBA00023012"/>
    </source>
</evidence>
<feature type="modified residue" description="4-aspartylphosphate" evidence="15">
    <location>
        <position position="812"/>
    </location>
</feature>
<keyword evidence="5 15" id="KW-0597">Phosphoprotein</keyword>
<keyword evidence="13" id="KW-0902">Two-component regulatory system</keyword>
<evidence type="ECO:0000256" key="8">
    <source>
        <dbReference type="ARBA" id="ARBA00022741"/>
    </source>
</evidence>
<keyword evidence="8" id="KW-0547">Nucleotide-binding</keyword>
<evidence type="ECO:0000256" key="3">
    <source>
        <dbReference type="ARBA" id="ARBA00012438"/>
    </source>
</evidence>
<comment type="caution">
    <text evidence="20">The sequence shown here is derived from an EMBL/GenBank/DDBJ whole genome shotgun (WGS) entry which is preliminary data.</text>
</comment>
<feature type="coiled-coil region" evidence="16">
    <location>
        <begin position="364"/>
        <end position="391"/>
    </location>
</feature>
<evidence type="ECO:0000256" key="9">
    <source>
        <dbReference type="ARBA" id="ARBA00022777"/>
    </source>
</evidence>
<evidence type="ECO:0000256" key="12">
    <source>
        <dbReference type="ARBA" id="ARBA00022989"/>
    </source>
</evidence>
<dbReference type="Proteomes" id="UP000571701">
    <property type="component" value="Unassembled WGS sequence"/>
</dbReference>
<keyword evidence="9" id="KW-0418">Kinase</keyword>
<dbReference type="SMART" id="SM00387">
    <property type="entry name" value="HATPase_c"/>
    <property type="match status" value="1"/>
</dbReference>
<dbReference type="GO" id="GO:0000155">
    <property type="term" value="F:phosphorelay sensor kinase activity"/>
    <property type="evidence" value="ECO:0007669"/>
    <property type="project" value="InterPro"/>
</dbReference>
<dbReference type="Pfam" id="PF02518">
    <property type="entry name" value="HATPase_c"/>
    <property type="match status" value="1"/>
</dbReference>
<keyword evidence="16" id="KW-0175">Coiled coil</keyword>
<dbReference type="PANTHER" id="PTHR45339">
    <property type="entry name" value="HYBRID SIGNAL TRANSDUCTION HISTIDINE KINASE J"/>
    <property type="match status" value="1"/>
</dbReference>
<dbReference type="GO" id="GO:0005886">
    <property type="term" value="C:plasma membrane"/>
    <property type="evidence" value="ECO:0007669"/>
    <property type="project" value="UniProtKB-SubCell"/>
</dbReference>
<accession>A0A7W2IUZ5</accession>
<reference evidence="20 21" key="1">
    <citation type="submission" date="2020-07" db="EMBL/GenBank/DDBJ databases">
        <title>Vibrio marinisediminis sp. nov., isolated from marine sediment.</title>
        <authorList>
            <person name="Ji X."/>
        </authorList>
    </citation>
    <scope>NUCLEOTIDE SEQUENCE [LARGE SCALE GENOMIC DNA]</scope>
    <source>
        <strain evidence="20 21">404</strain>
    </source>
</reference>
<evidence type="ECO:0000313" key="20">
    <source>
        <dbReference type="EMBL" id="MBA5763838.1"/>
    </source>
</evidence>
<keyword evidence="6" id="KW-0808">Transferase</keyword>
<dbReference type="InterPro" id="IPR011006">
    <property type="entry name" value="CheY-like_superfamily"/>
</dbReference>
<keyword evidence="7 17" id="KW-0812">Transmembrane</keyword>
<dbReference type="SMART" id="SM00448">
    <property type="entry name" value="REC"/>
    <property type="match status" value="2"/>
</dbReference>
<dbReference type="SUPFAM" id="SSF47384">
    <property type="entry name" value="Homodimeric domain of signal transducing histidine kinase"/>
    <property type="match status" value="1"/>
</dbReference>
<name>A0A7W2IUZ5_9VIBR</name>
<dbReference type="InterPro" id="IPR036097">
    <property type="entry name" value="HisK_dim/P_sf"/>
</dbReference>
<evidence type="ECO:0000256" key="6">
    <source>
        <dbReference type="ARBA" id="ARBA00022679"/>
    </source>
</evidence>
<dbReference type="SUPFAM" id="SSF52172">
    <property type="entry name" value="CheY-like"/>
    <property type="match status" value="2"/>
</dbReference>
<dbReference type="SUPFAM" id="SSF55874">
    <property type="entry name" value="ATPase domain of HSP90 chaperone/DNA topoisomerase II/histidine kinase"/>
    <property type="match status" value="1"/>
</dbReference>
<evidence type="ECO:0000256" key="5">
    <source>
        <dbReference type="ARBA" id="ARBA00022553"/>
    </source>
</evidence>
<dbReference type="Gene3D" id="3.40.50.2300">
    <property type="match status" value="2"/>
</dbReference>
<feature type="domain" description="Response regulatory" evidence="19">
    <location>
        <begin position="911"/>
        <end position="1031"/>
    </location>
</feature>
<dbReference type="GO" id="GO:0005524">
    <property type="term" value="F:ATP binding"/>
    <property type="evidence" value="ECO:0007669"/>
    <property type="project" value="UniProtKB-KW"/>
</dbReference>
<evidence type="ECO:0000256" key="4">
    <source>
        <dbReference type="ARBA" id="ARBA00022475"/>
    </source>
</evidence>
<dbReference type="AlphaFoldDB" id="A0A7W2IUZ5"/>
<proteinExistence type="predicted"/>
<evidence type="ECO:0000256" key="16">
    <source>
        <dbReference type="SAM" id="Coils"/>
    </source>
</evidence>